<dbReference type="PANTHER" id="PTHR31672">
    <property type="entry name" value="BNACNNG10540D PROTEIN"/>
    <property type="match status" value="1"/>
</dbReference>
<sequence length="757" mass="87243">MWARFQNLYADHFVHWMNSEKNDSIYSFNSWTEEVKSVLAPRGLETSSSCLTLVELGNCLCLCDTNDSEYVDIWWMKEYGIAESWTKDHILKDTIQPDISCDRFIPISIWKDGEILMQRDRGTQVVSYNPKEKKFTKVQEYLGLAMTSYIPSFYSLKTIIGESLQVSYGRDSHGPSKCDYDGNTIKIANQACFLISSHFSCIMVSDVMDPGRDCKERISNVTTIMDLSRDIMLEILSRLSIKSIFCSKMVCKLWYNLLTSEPLFFNMYHKRSSSNFPSLLLTVNDSVYFLVELKADDSQPLKRNILLSPMFHLPSPNLRLIGSCNGFVCLLNGHAGTNHSVYISNPLLGEYYKVKMPEREERIRVAYAFCFSEASRQYKVLRSVLKISEGYPQVSEFEVYTIGVDEKWRYVGKAPEPLCKSSFSNANVNGVVHWMNTDKNDRIYSFNSWTEKVKTLLAPRGLKTSSYDLTLVELGNCLCLCDTNHSQYVDIWWMEEYGIAESWTKDRILKDTIQPNIRCDRFIPFSTWKDGEILMQRDRATQVVSYNPKEKKFTKVKVYLGFAASRYIPSFYSLKTVIGESLQVSHTHPKIELCVAYAFCLSEVSRQYKVLRSVVSNFDRRNPQVSELEVYTIGVDEKWRYVGEAPQPLSITFSKANVNGVVHWMNSGKNDSIYSFNSWTEEVKSLLAPRGLKTPSYKLVLVELGNCLCLCNPNYSDYVDIWWMREYGIAESWSKIRILKDTIQPDISCDRFIPIST</sequence>
<proteinExistence type="predicted"/>
<reference evidence="2 3" key="1">
    <citation type="submission" date="2020-09" db="EMBL/GenBank/DDBJ databases">
        <title>De no assembly of potato wild relative species, Solanum commersonii.</title>
        <authorList>
            <person name="Cho K."/>
        </authorList>
    </citation>
    <scope>NUCLEOTIDE SEQUENCE [LARGE SCALE GENOMIC DNA]</scope>
    <source>
        <strain evidence="2">LZ3.2</strain>
        <tissue evidence="2">Leaf</tissue>
    </source>
</reference>
<organism evidence="2 3">
    <name type="scientific">Solanum commersonii</name>
    <name type="common">Commerson's wild potato</name>
    <name type="synonym">Commerson's nightshade</name>
    <dbReference type="NCBI Taxonomy" id="4109"/>
    <lineage>
        <taxon>Eukaryota</taxon>
        <taxon>Viridiplantae</taxon>
        <taxon>Streptophyta</taxon>
        <taxon>Embryophyta</taxon>
        <taxon>Tracheophyta</taxon>
        <taxon>Spermatophyta</taxon>
        <taxon>Magnoliopsida</taxon>
        <taxon>eudicotyledons</taxon>
        <taxon>Gunneridae</taxon>
        <taxon>Pentapetalae</taxon>
        <taxon>asterids</taxon>
        <taxon>lamiids</taxon>
        <taxon>Solanales</taxon>
        <taxon>Solanaceae</taxon>
        <taxon>Solanoideae</taxon>
        <taxon>Solaneae</taxon>
        <taxon>Solanum</taxon>
    </lineage>
</organism>
<dbReference type="OrthoDB" id="610337at2759"/>
<evidence type="ECO:0000313" key="2">
    <source>
        <dbReference type="EMBL" id="KAG5603707.1"/>
    </source>
</evidence>
<protein>
    <recommendedName>
        <fullName evidence="1">F-box domain-containing protein</fullName>
    </recommendedName>
</protein>
<accession>A0A9J5YSG4</accession>
<name>A0A9J5YSG4_SOLCO</name>
<dbReference type="InterPro" id="IPR001810">
    <property type="entry name" value="F-box_dom"/>
</dbReference>
<evidence type="ECO:0000259" key="1">
    <source>
        <dbReference type="PROSITE" id="PS50181"/>
    </source>
</evidence>
<dbReference type="PROSITE" id="PS50181">
    <property type="entry name" value="FBOX"/>
    <property type="match status" value="1"/>
</dbReference>
<dbReference type="InterPro" id="IPR036047">
    <property type="entry name" value="F-box-like_dom_sf"/>
</dbReference>
<dbReference type="SMART" id="SM00256">
    <property type="entry name" value="FBOX"/>
    <property type="match status" value="1"/>
</dbReference>
<comment type="caution">
    <text evidence="2">The sequence shown here is derived from an EMBL/GenBank/DDBJ whole genome shotgun (WGS) entry which is preliminary data.</text>
</comment>
<dbReference type="InterPro" id="IPR017451">
    <property type="entry name" value="F-box-assoc_interact_dom"/>
</dbReference>
<dbReference type="SUPFAM" id="SSF81383">
    <property type="entry name" value="F-box domain"/>
    <property type="match status" value="1"/>
</dbReference>
<evidence type="ECO:0000313" key="3">
    <source>
        <dbReference type="Proteomes" id="UP000824120"/>
    </source>
</evidence>
<dbReference type="Proteomes" id="UP000824120">
    <property type="component" value="Chromosome 5"/>
</dbReference>
<dbReference type="Pfam" id="PF00646">
    <property type="entry name" value="F-box"/>
    <property type="match status" value="1"/>
</dbReference>
<dbReference type="Gene3D" id="1.20.1280.50">
    <property type="match status" value="1"/>
</dbReference>
<dbReference type="InterPro" id="IPR050796">
    <property type="entry name" value="SCF_F-box_component"/>
</dbReference>
<dbReference type="PANTHER" id="PTHR31672:SF13">
    <property type="entry name" value="F-BOX PROTEIN CPR30-LIKE"/>
    <property type="match status" value="1"/>
</dbReference>
<dbReference type="EMBL" id="JACXVP010000005">
    <property type="protein sequence ID" value="KAG5603707.1"/>
    <property type="molecule type" value="Genomic_DNA"/>
</dbReference>
<gene>
    <name evidence="2" type="ORF">H5410_025199</name>
</gene>
<keyword evidence="3" id="KW-1185">Reference proteome</keyword>
<dbReference type="AlphaFoldDB" id="A0A9J5YSG4"/>
<feature type="domain" description="F-box" evidence="1">
    <location>
        <begin position="221"/>
        <end position="267"/>
    </location>
</feature>
<dbReference type="NCBIfam" id="TIGR01640">
    <property type="entry name" value="F_box_assoc_1"/>
    <property type="match status" value="2"/>
</dbReference>